<reference evidence="1" key="2">
    <citation type="journal article" date="2015" name="Data Brief">
        <title>Shoot transcriptome of the giant reed, Arundo donax.</title>
        <authorList>
            <person name="Barrero R.A."/>
            <person name="Guerrero F.D."/>
            <person name="Moolhuijzen P."/>
            <person name="Goolsby J.A."/>
            <person name="Tidwell J."/>
            <person name="Bellgard S.E."/>
            <person name="Bellgard M.I."/>
        </authorList>
    </citation>
    <scope>NUCLEOTIDE SEQUENCE</scope>
    <source>
        <tissue evidence="1">Shoot tissue taken approximately 20 cm above the soil surface</tissue>
    </source>
</reference>
<protein>
    <submittedName>
        <fullName evidence="1">Uncharacterized protein</fullName>
    </submittedName>
</protein>
<evidence type="ECO:0000313" key="1">
    <source>
        <dbReference type="EMBL" id="JAE37938.1"/>
    </source>
</evidence>
<sequence>MMMQLRTFSMTTVSKVMLETAPIPPCHVLIRTPASCARPGCRCLCHVQGRK</sequence>
<proteinExistence type="predicted"/>
<reference evidence="1" key="1">
    <citation type="submission" date="2014-09" db="EMBL/GenBank/DDBJ databases">
        <authorList>
            <person name="Magalhaes I.L.F."/>
            <person name="Oliveira U."/>
            <person name="Santos F.R."/>
            <person name="Vidigal T.H.D.A."/>
            <person name="Brescovit A.D."/>
            <person name="Santos A.J."/>
        </authorList>
    </citation>
    <scope>NUCLEOTIDE SEQUENCE</scope>
    <source>
        <tissue evidence="1">Shoot tissue taken approximately 20 cm above the soil surface</tissue>
    </source>
</reference>
<name>A0A0A9HYE1_ARUDO</name>
<organism evidence="1">
    <name type="scientific">Arundo donax</name>
    <name type="common">Giant reed</name>
    <name type="synonym">Donax arundinaceus</name>
    <dbReference type="NCBI Taxonomy" id="35708"/>
    <lineage>
        <taxon>Eukaryota</taxon>
        <taxon>Viridiplantae</taxon>
        <taxon>Streptophyta</taxon>
        <taxon>Embryophyta</taxon>
        <taxon>Tracheophyta</taxon>
        <taxon>Spermatophyta</taxon>
        <taxon>Magnoliopsida</taxon>
        <taxon>Liliopsida</taxon>
        <taxon>Poales</taxon>
        <taxon>Poaceae</taxon>
        <taxon>PACMAD clade</taxon>
        <taxon>Arundinoideae</taxon>
        <taxon>Arundineae</taxon>
        <taxon>Arundo</taxon>
    </lineage>
</organism>
<dbReference type="AlphaFoldDB" id="A0A0A9HYE1"/>
<dbReference type="EMBL" id="GBRH01159958">
    <property type="protein sequence ID" value="JAE37938.1"/>
    <property type="molecule type" value="Transcribed_RNA"/>
</dbReference>
<accession>A0A0A9HYE1</accession>